<proteinExistence type="predicted"/>
<dbReference type="GeneID" id="11504869"/>
<dbReference type="eggNOG" id="ENOG502S1CR">
    <property type="taxonomic scope" value="Eukaryota"/>
</dbReference>
<sequence length="285" mass="32285">MSDQEDTRAKQLEEARKRVEELKKKSKKDKKKKKQAKNTEETKEVSESEYLDKEATAELPEVTSAVEEEKTVEEDKAVEEEKAINEAEIQTADKADEAAELEAPSIAVLNSSVELAAAKESSNDASQLFDNDANDESDFMDTIKKQKEAEEIQRLKTELEATTAECKKLKFINMEHETTIEDLQSEVKHLQKQLQNNQQELQTALQNLTEAQSKLTLQQANDSAPLQFAQFPGSTNQKAVGDTYQEPSNEHYKPEVDRAALNKWRCWNVDMTSWRSIGSGPIVEF</sequence>
<feature type="compositionally biased region" description="Basic and acidic residues" evidence="2">
    <location>
        <begin position="67"/>
        <end position="97"/>
    </location>
</feature>
<dbReference type="Proteomes" id="UP000005627">
    <property type="component" value="Chromosome 7"/>
</dbReference>
<dbReference type="EMBL" id="HE616748">
    <property type="protein sequence ID" value="CCE93653.1"/>
    <property type="molecule type" value="Genomic_DNA"/>
</dbReference>
<keyword evidence="4" id="KW-1185">Reference proteome</keyword>
<feature type="compositionally biased region" description="Basic and acidic residues" evidence="2">
    <location>
        <begin position="1"/>
        <end position="23"/>
    </location>
</feature>
<protein>
    <recommendedName>
        <fullName evidence="5">Binder of USO1 and GRH1 protein 1</fullName>
    </recommendedName>
</protein>
<feature type="coiled-coil region" evidence="1">
    <location>
        <begin position="145"/>
        <end position="221"/>
    </location>
</feature>
<evidence type="ECO:0000313" key="4">
    <source>
        <dbReference type="Proteomes" id="UP000005627"/>
    </source>
</evidence>
<keyword evidence="1" id="KW-0175">Coiled coil</keyword>
<dbReference type="InParanoid" id="G8ZXN6"/>
<dbReference type="FunCoup" id="G8ZXN6">
    <property type="interactions" value="24"/>
</dbReference>
<name>G8ZXN6_TORDE</name>
<feature type="region of interest" description="Disordered" evidence="2">
    <location>
        <begin position="1"/>
        <end position="98"/>
    </location>
</feature>
<evidence type="ECO:0008006" key="5">
    <source>
        <dbReference type="Google" id="ProtNLM"/>
    </source>
</evidence>
<dbReference type="AlphaFoldDB" id="G8ZXN6"/>
<evidence type="ECO:0000256" key="2">
    <source>
        <dbReference type="SAM" id="MobiDB-lite"/>
    </source>
</evidence>
<dbReference type="GO" id="GO:0006888">
    <property type="term" value="P:endoplasmic reticulum to Golgi vesicle-mediated transport"/>
    <property type="evidence" value="ECO:0007669"/>
    <property type="project" value="EnsemblFungi"/>
</dbReference>
<gene>
    <name evidence="3" type="primary">TDEL0G02860</name>
    <name evidence="3" type="ORF">TDEL_0G02860</name>
</gene>
<reference evidence="3 4" key="1">
    <citation type="journal article" date="2011" name="Proc. Natl. Acad. Sci. U.S.A.">
        <title>Evolutionary erosion of yeast sex chromosomes by mating-type switching accidents.</title>
        <authorList>
            <person name="Gordon J.L."/>
            <person name="Armisen D."/>
            <person name="Proux-Wera E."/>
            <person name="Oheigeartaigh S.S."/>
            <person name="Byrne K.P."/>
            <person name="Wolfe K.H."/>
        </authorList>
    </citation>
    <scope>NUCLEOTIDE SEQUENCE [LARGE SCALE GENOMIC DNA]</scope>
    <source>
        <strain evidence="4">ATCC 10662 / CBS 1146 / NBRC 0425 / NCYC 2629 / NRRL Y-866</strain>
    </source>
</reference>
<feature type="compositionally biased region" description="Basic residues" evidence="2">
    <location>
        <begin position="24"/>
        <end position="36"/>
    </location>
</feature>
<dbReference type="OrthoDB" id="4036611at2759"/>
<dbReference type="RefSeq" id="XP_003682864.1">
    <property type="nucleotide sequence ID" value="XM_003682816.1"/>
</dbReference>
<organism evidence="3 4">
    <name type="scientific">Torulaspora delbrueckii</name>
    <name type="common">Yeast</name>
    <name type="synonym">Candida colliculosa</name>
    <dbReference type="NCBI Taxonomy" id="4950"/>
    <lineage>
        <taxon>Eukaryota</taxon>
        <taxon>Fungi</taxon>
        <taxon>Dikarya</taxon>
        <taxon>Ascomycota</taxon>
        <taxon>Saccharomycotina</taxon>
        <taxon>Saccharomycetes</taxon>
        <taxon>Saccharomycetales</taxon>
        <taxon>Saccharomycetaceae</taxon>
        <taxon>Torulaspora</taxon>
    </lineage>
</organism>
<dbReference type="KEGG" id="tdl:TDEL_0G02860"/>
<feature type="region of interest" description="Disordered" evidence="2">
    <location>
        <begin position="232"/>
        <end position="252"/>
    </location>
</feature>
<evidence type="ECO:0000313" key="3">
    <source>
        <dbReference type="EMBL" id="CCE93653.1"/>
    </source>
</evidence>
<dbReference type="HOGENOM" id="CLU_076662_0_0_1"/>
<dbReference type="GO" id="GO:0106103">
    <property type="term" value="C:COPII vesicles tethering complex"/>
    <property type="evidence" value="ECO:0007669"/>
    <property type="project" value="EnsemblFungi"/>
</dbReference>
<dbReference type="GO" id="GO:0009306">
    <property type="term" value="P:protein secretion"/>
    <property type="evidence" value="ECO:0007669"/>
    <property type="project" value="EnsemblFungi"/>
</dbReference>
<feature type="compositionally biased region" description="Basic and acidic residues" evidence="2">
    <location>
        <begin position="37"/>
        <end position="56"/>
    </location>
</feature>
<evidence type="ECO:0000256" key="1">
    <source>
        <dbReference type="SAM" id="Coils"/>
    </source>
</evidence>
<accession>G8ZXN6</accession>
<dbReference type="GO" id="GO:0042802">
    <property type="term" value="F:identical protein binding"/>
    <property type="evidence" value="ECO:0007669"/>
    <property type="project" value="EnsemblFungi"/>
</dbReference>